<evidence type="ECO:0000259" key="2">
    <source>
        <dbReference type="Pfam" id="PF04784"/>
    </source>
</evidence>
<feature type="region of interest" description="Disordered" evidence="1">
    <location>
        <begin position="72"/>
        <end position="107"/>
    </location>
</feature>
<dbReference type="InterPro" id="IPR006869">
    <property type="entry name" value="DUF547"/>
</dbReference>
<accession>A0ABS8RPX7</accession>
<name>A0ABS8RPX7_DATST</name>
<evidence type="ECO:0000313" key="3">
    <source>
        <dbReference type="EMBL" id="MCD7448851.1"/>
    </source>
</evidence>
<feature type="compositionally biased region" description="Polar residues" evidence="1">
    <location>
        <begin position="76"/>
        <end position="87"/>
    </location>
</feature>
<reference evidence="3 4" key="1">
    <citation type="journal article" date="2021" name="BMC Genomics">
        <title>Datura genome reveals duplications of psychoactive alkaloid biosynthetic genes and high mutation rate following tissue culture.</title>
        <authorList>
            <person name="Rajewski A."/>
            <person name="Carter-House D."/>
            <person name="Stajich J."/>
            <person name="Litt A."/>
        </authorList>
    </citation>
    <scope>NUCLEOTIDE SEQUENCE [LARGE SCALE GENOMIC DNA]</scope>
    <source>
        <strain evidence="3">AR-01</strain>
    </source>
</reference>
<proteinExistence type="predicted"/>
<feature type="compositionally biased region" description="Basic and acidic residues" evidence="1">
    <location>
        <begin position="88"/>
        <end position="101"/>
    </location>
</feature>
<gene>
    <name evidence="3" type="ORF">HAX54_046944</name>
</gene>
<dbReference type="Pfam" id="PF04784">
    <property type="entry name" value="DUF547"/>
    <property type="match status" value="1"/>
</dbReference>
<evidence type="ECO:0000256" key="1">
    <source>
        <dbReference type="SAM" id="MobiDB-lite"/>
    </source>
</evidence>
<protein>
    <recommendedName>
        <fullName evidence="2">DUF547 domain-containing protein</fullName>
    </recommendedName>
</protein>
<comment type="caution">
    <text evidence="3">The sequence shown here is derived from an EMBL/GenBank/DDBJ whole genome shotgun (WGS) entry which is preliminary data.</text>
</comment>
<dbReference type="Proteomes" id="UP000823775">
    <property type="component" value="Unassembled WGS sequence"/>
</dbReference>
<evidence type="ECO:0000313" key="4">
    <source>
        <dbReference type="Proteomes" id="UP000823775"/>
    </source>
</evidence>
<dbReference type="PANTHER" id="PTHR23054">
    <property type="entry name" value="TERNARY COMPLEX FACTOR MIP1, LEUCINE-ZIPPER-RELATED"/>
    <property type="match status" value="1"/>
</dbReference>
<organism evidence="3 4">
    <name type="scientific">Datura stramonium</name>
    <name type="common">Jimsonweed</name>
    <name type="synonym">Common thornapple</name>
    <dbReference type="NCBI Taxonomy" id="4076"/>
    <lineage>
        <taxon>Eukaryota</taxon>
        <taxon>Viridiplantae</taxon>
        <taxon>Streptophyta</taxon>
        <taxon>Embryophyta</taxon>
        <taxon>Tracheophyta</taxon>
        <taxon>Spermatophyta</taxon>
        <taxon>Magnoliopsida</taxon>
        <taxon>eudicotyledons</taxon>
        <taxon>Gunneridae</taxon>
        <taxon>Pentapetalae</taxon>
        <taxon>asterids</taxon>
        <taxon>lamiids</taxon>
        <taxon>Solanales</taxon>
        <taxon>Solanaceae</taxon>
        <taxon>Solanoideae</taxon>
        <taxon>Datureae</taxon>
        <taxon>Datura</taxon>
    </lineage>
</organism>
<keyword evidence="4" id="KW-1185">Reference proteome</keyword>
<feature type="region of interest" description="Disordered" evidence="1">
    <location>
        <begin position="1"/>
        <end position="25"/>
    </location>
</feature>
<feature type="domain" description="DUF547" evidence="2">
    <location>
        <begin position="237"/>
        <end position="295"/>
    </location>
</feature>
<sequence>MKPMIETTHKCVKKKSSLSDRNNPTKQAKKVLEAVYSTGAKSAVSVGQWNSVAALIYAPECFSWGHGNDCNEQKKQSSSAEIQSSLTQEKETNSIAEDKFNESGVNRSHSSLSQRSALFGQSFPPEETLGKTLRVIPNHIHDGGLKEFSGPYSTMVEVQFVYRDTQKLGCILEPMLQNFRSLISRLEQIDPRKLTWRREDGILITVYNALVMHVRYDTELYPGMSNVQARTVASCYFSSKGKFKMGDERQTYAIEHPEPLLHFALSSGNHSIPLVRVYTPKRVFQELEVAKEDYIRATFGVKKDQKIVLPKVVESFAKDSSLASCWCDGDGPAIHWILLEGALRRFHRERAARTLNGFHITSLSATHISTATCGGGRSPSSKHELKAAKVDVAQCVKRLVALARMTLHFRGPTPTSALALLCAFKNSWAALAGDRQ</sequence>
<dbReference type="PANTHER" id="PTHR23054:SF18">
    <property type="entry name" value="TERNARY COMPLEX FACTOR MIP1, LEUCINE-ZIPPER"/>
    <property type="match status" value="1"/>
</dbReference>
<dbReference type="EMBL" id="JACEIK010000075">
    <property type="protein sequence ID" value="MCD7448851.1"/>
    <property type="molecule type" value="Genomic_DNA"/>
</dbReference>